<dbReference type="GO" id="GO:0045292">
    <property type="term" value="P:mRNA cis splicing, via spliceosome"/>
    <property type="evidence" value="ECO:0007669"/>
    <property type="project" value="TreeGrafter"/>
</dbReference>
<evidence type="ECO:0000313" key="5">
    <source>
        <dbReference type="Proteomes" id="UP000030755"/>
    </source>
</evidence>
<comment type="subcellular location">
    <subcellularLocation>
        <location evidence="1">Nucleus</location>
    </subcellularLocation>
</comment>
<organism evidence="4 5">
    <name type="scientific">Rozella allomycis (strain CSF55)</name>
    <dbReference type="NCBI Taxonomy" id="988480"/>
    <lineage>
        <taxon>Eukaryota</taxon>
        <taxon>Fungi</taxon>
        <taxon>Fungi incertae sedis</taxon>
        <taxon>Cryptomycota</taxon>
        <taxon>Cryptomycota incertae sedis</taxon>
        <taxon>Rozella</taxon>
    </lineage>
</organism>
<dbReference type="HOGENOM" id="CLU_695517_0_0_1"/>
<dbReference type="AlphaFoldDB" id="A0A075ASF8"/>
<feature type="non-terminal residue" evidence="4">
    <location>
        <position position="1"/>
    </location>
</feature>
<dbReference type="PANTHER" id="PTHR14152">
    <property type="entry name" value="SQUAMOUS CELL CARCINOMA ANTIGEN RECOGNISED BY CYTOTOXIC T LYMPHOCYTES"/>
    <property type="match status" value="1"/>
</dbReference>
<accession>A0A075ASF8</accession>
<comment type="similarity">
    <text evidence="2">Belongs to the SNU66/SART1 family.</text>
</comment>
<keyword evidence="5" id="KW-1185">Reference proteome</keyword>
<dbReference type="STRING" id="988480.A0A075ASF8"/>
<dbReference type="OrthoDB" id="5583at2759"/>
<evidence type="ECO:0000313" key="4">
    <source>
        <dbReference type="EMBL" id="EPZ31493.1"/>
    </source>
</evidence>
<dbReference type="Pfam" id="PF03343">
    <property type="entry name" value="SART-1"/>
    <property type="match status" value="1"/>
</dbReference>
<evidence type="ECO:0000256" key="2">
    <source>
        <dbReference type="ARBA" id="ARBA00006076"/>
    </source>
</evidence>
<dbReference type="InterPro" id="IPR005011">
    <property type="entry name" value="SNU66/SART1"/>
</dbReference>
<reference evidence="4 5" key="1">
    <citation type="journal article" date="2013" name="Curr. Biol.">
        <title>Shared signatures of parasitism and phylogenomics unite Cryptomycota and microsporidia.</title>
        <authorList>
            <person name="James T.Y."/>
            <person name="Pelin A."/>
            <person name="Bonen L."/>
            <person name="Ahrendt S."/>
            <person name="Sain D."/>
            <person name="Corradi N."/>
            <person name="Stajich J.E."/>
        </authorList>
    </citation>
    <scope>NUCLEOTIDE SEQUENCE [LARGE SCALE GENOMIC DNA]</scope>
    <source>
        <strain evidence="4 5">CSF55</strain>
    </source>
</reference>
<evidence type="ECO:0000256" key="3">
    <source>
        <dbReference type="ARBA" id="ARBA00023242"/>
    </source>
</evidence>
<gene>
    <name evidence="4" type="ORF">O9G_005706</name>
</gene>
<evidence type="ECO:0000256" key="1">
    <source>
        <dbReference type="ARBA" id="ARBA00004123"/>
    </source>
</evidence>
<proteinExistence type="inferred from homology"/>
<protein>
    <submittedName>
        <fullName evidence="4">SART-1 protein domain-containing protein</fullName>
    </submittedName>
</protein>
<dbReference type="Proteomes" id="UP000030755">
    <property type="component" value="Unassembled WGS sequence"/>
</dbReference>
<name>A0A075ASF8_ROZAC</name>
<sequence>IKKSKFKIADLKNGKPEEKPNLPENYTIDTLDISYLKESNDYMAVDSTIKKSKKKRKIRTKPIDKEDLLDFTETGNLIDDFDLQKELSKTRTKNLNKMKILTAEEIAQNILEEKTNGSINDDNDNKKGLVISSTSEFVKNLCSKKDSQPPIDSKPKVNLESLNVTPAPVKREETKSDDNVEMEIETTMEISNENETYDGDLAPVIEEPLVRSGVAATLSLLGQSGVLTSKDIVTDKDALGIEHSEWLAQQRQLEKERLAQKAKLRDKNDHYKEIQKSRDIERKKIEKFKDYKPEIKLEYFDDFGRKLAPKDAFRQLCYQFHGHKPGKNKTDKILRKIKEEEDLKMAMENANSALENARKAAGTSHVLLTSGNKVVLSDKVPKKLLKEVRKRRNDVKW</sequence>
<dbReference type="EMBL" id="KE561215">
    <property type="protein sequence ID" value="EPZ31493.1"/>
    <property type="molecule type" value="Genomic_DNA"/>
</dbReference>
<dbReference type="GO" id="GO:0046540">
    <property type="term" value="C:U4/U6 x U5 tri-snRNP complex"/>
    <property type="evidence" value="ECO:0007669"/>
    <property type="project" value="TreeGrafter"/>
</dbReference>
<dbReference type="PANTHER" id="PTHR14152:SF5">
    <property type="entry name" value="U4_U6.U5 TRI-SNRNP-ASSOCIATED PROTEIN 1"/>
    <property type="match status" value="1"/>
</dbReference>
<keyword evidence="3" id="KW-0539">Nucleus</keyword>
<dbReference type="GO" id="GO:0000481">
    <property type="term" value="P:maturation of 5S rRNA"/>
    <property type="evidence" value="ECO:0007669"/>
    <property type="project" value="TreeGrafter"/>
</dbReference>